<keyword evidence="4" id="KW-1185">Reference proteome</keyword>
<reference evidence="3 4" key="1">
    <citation type="submission" date="2017-02" db="EMBL/GenBank/DDBJ databases">
        <title>Acinetobacter sp. ANC 4945, whole genome shotgun sequencing project.</title>
        <authorList>
            <person name="Radolfova-Krizova L."/>
            <person name="Al Atrouni A."/>
            <person name="Nemec A."/>
        </authorList>
    </citation>
    <scope>NUCLEOTIDE SEQUENCE [LARGE SCALE GENOMIC DNA]</scope>
    <source>
        <strain evidence="3 4">ANC 4945</strain>
    </source>
</reference>
<dbReference type="AlphaFoldDB" id="A0A1T1GUD1"/>
<protein>
    <submittedName>
        <fullName evidence="3">Uncharacterized protein</fullName>
    </submittedName>
</protein>
<feature type="region of interest" description="Disordered" evidence="1">
    <location>
        <begin position="160"/>
        <end position="205"/>
    </location>
</feature>
<keyword evidence="2" id="KW-0812">Transmembrane</keyword>
<dbReference type="RefSeq" id="WP_078190779.1">
    <property type="nucleotide sequence ID" value="NZ_JAMCOZ010000009.1"/>
</dbReference>
<proteinExistence type="predicted"/>
<gene>
    <name evidence="3" type="ORF">B1202_11695</name>
</gene>
<dbReference type="Proteomes" id="UP000191160">
    <property type="component" value="Unassembled WGS sequence"/>
</dbReference>
<feature type="region of interest" description="Disordered" evidence="1">
    <location>
        <begin position="54"/>
        <end position="85"/>
    </location>
</feature>
<feature type="compositionally biased region" description="Basic and acidic residues" evidence="1">
    <location>
        <begin position="182"/>
        <end position="191"/>
    </location>
</feature>
<organism evidence="3 4">
    <name type="scientific">Acinetobacter amyesii</name>
    <dbReference type="NCBI Taxonomy" id="2942470"/>
    <lineage>
        <taxon>Bacteria</taxon>
        <taxon>Pseudomonadati</taxon>
        <taxon>Pseudomonadota</taxon>
        <taxon>Gammaproteobacteria</taxon>
        <taxon>Moraxellales</taxon>
        <taxon>Moraxellaceae</taxon>
        <taxon>Acinetobacter</taxon>
    </lineage>
</organism>
<evidence type="ECO:0000256" key="2">
    <source>
        <dbReference type="SAM" id="Phobius"/>
    </source>
</evidence>
<evidence type="ECO:0000313" key="3">
    <source>
        <dbReference type="EMBL" id="OOV81216.1"/>
    </source>
</evidence>
<feature type="compositionally biased region" description="Low complexity" evidence="1">
    <location>
        <begin position="160"/>
        <end position="176"/>
    </location>
</feature>
<feature type="transmembrane region" description="Helical" evidence="2">
    <location>
        <begin position="23"/>
        <end position="47"/>
    </location>
</feature>
<dbReference type="EMBL" id="MVKX01000007">
    <property type="protein sequence ID" value="OOV81216.1"/>
    <property type="molecule type" value="Genomic_DNA"/>
</dbReference>
<sequence length="223" mass="23639">MANEKSNNVRILQSTQKNNLPPLAHAAIGFLVGAAVIIVVGLGYFYLSSDDQPANAEMTTSAPTEDKAETEATTAPRQNENEQASAEKALQTVHATEEKDPDNGLYSNDLATAFNHGNTTKVTQPVQSVANNRSPFEITQPQRPVVAATTTVKQHIPTTLAKPKAAPTTAKVTKPTEPSTKAAKEDEHFEEPMGGTQISETKRPKVVAATNTANATVSAPVSP</sequence>
<evidence type="ECO:0000256" key="1">
    <source>
        <dbReference type="SAM" id="MobiDB-lite"/>
    </source>
</evidence>
<accession>A0A1T1GUD1</accession>
<name>A0A1T1GUD1_9GAMM</name>
<feature type="region of interest" description="Disordered" evidence="1">
    <location>
        <begin position="91"/>
        <end position="110"/>
    </location>
</feature>
<comment type="caution">
    <text evidence="3">The sequence shown here is derived from an EMBL/GenBank/DDBJ whole genome shotgun (WGS) entry which is preliminary data.</text>
</comment>
<keyword evidence="2" id="KW-1133">Transmembrane helix</keyword>
<keyword evidence="2" id="KW-0472">Membrane</keyword>
<evidence type="ECO:0000313" key="4">
    <source>
        <dbReference type="Proteomes" id="UP000191160"/>
    </source>
</evidence>